<evidence type="ECO:0000259" key="1">
    <source>
        <dbReference type="Pfam" id="PF00891"/>
    </source>
</evidence>
<keyword evidence="3" id="KW-1185">Reference proteome</keyword>
<dbReference type="SUPFAM" id="SSF53335">
    <property type="entry name" value="S-adenosyl-L-methionine-dependent methyltransferases"/>
    <property type="match status" value="1"/>
</dbReference>
<evidence type="ECO:0000313" key="2">
    <source>
        <dbReference type="EMBL" id="GAT44743.1"/>
    </source>
</evidence>
<dbReference type="InterPro" id="IPR036388">
    <property type="entry name" value="WH-like_DNA-bd_sf"/>
</dbReference>
<gene>
    <name evidence="2" type="ORF">MCHLO_02354</name>
</gene>
<dbReference type="PANTHER" id="PTHR43712:SF2">
    <property type="entry name" value="O-METHYLTRANSFERASE CICE"/>
    <property type="match status" value="1"/>
</dbReference>
<dbReference type="InterPro" id="IPR001077">
    <property type="entry name" value="COMT_C"/>
</dbReference>
<dbReference type="InterPro" id="IPR029063">
    <property type="entry name" value="SAM-dependent_MTases_sf"/>
</dbReference>
<sequence>MAANGISTLRALLNVMSDAVDTIEGVYTSANLPIPSLNEPYNPSDPSEALRADPIVAAASTNLIAAAAQITATVRNPVHTAVLTTCYFHIASAVRVASELNVVEILREAGPQGMHLNDIAAKCHVHSDVLGEWLVHPGSTPQTTNVGLIGEFPNCSAQILRMLATWHIFRELSPSVFSNNKISSTMDKGKPSAVLVARYPIFFKGSIIDGTSVEMNGSLPAIPRRKAQQHWLSGGMLYLLPLEYFSNLFLCSGDEIFKASAYLAETIRDPDGDPVSLKRAFSFQEPSIFEWHNLPENKYRRDRFALAMHSTVTAQSHELIFQGFDWGALSAGSTLVDVGSGVGSTPLAVAQRYPGIKVVLQDLAETIEAAKRVHLLVSGFKRNPT</sequence>
<organism evidence="2 3">
    <name type="scientific">Mycena chlorophos</name>
    <name type="common">Agaric fungus</name>
    <name type="synonym">Agaricus chlorophos</name>
    <dbReference type="NCBI Taxonomy" id="658473"/>
    <lineage>
        <taxon>Eukaryota</taxon>
        <taxon>Fungi</taxon>
        <taxon>Dikarya</taxon>
        <taxon>Basidiomycota</taxon>
        <taxon>Agaricomycotina</taxon>
        <taxon>Agaricomycetes</taxon>
        <taxon>Agaricomycetidae</taxon>
        <taxon>Agaricales</taxon>
        <taxon>Marasmiineae</taxon>
        <taxon>Mycenaceae</taxon>
        <taxon>Mycena</taxon>
    </lineage>
</organism>
<accession>A0ABQ0L0R6</accession>
<dbReference type="Proteomes" id="UP000815677">
    <property type="component" value="Unassembled WGS sequence"/>
</dbReference>
<name>A0ABQ0L0R6_MYCCL</name>
<reference evidence="2" key="1">
    <citation type="submission" date="2014-09" db="EMBL/GenBank/DDBJ databases">
        <title>Genome sequence of the luminous mushroom Mycena chlorophos for searching fungal bioluminescence genes.</title>
        <authorList>
            <person name="Tanaka Y."/>
            <person name="Kasuga D."/>
            <person name="Oba Y."/>
            <person name="Hase S."/>
            <person name="Sato K."/>
            <person name="Oba Y."/>
            <person name="Sakakibara Y."/>
        </authorList>
    </citation>
    <scope>NUCLEOTIDE SEQUENCE</scope>
</reference>
<dbReference type="Gene3D" id="3.40.50.150">
    <property type="entry name" value="Vaccinia Virus protein VP39"/>
    <property type="match status" value="1"/>
</dbReference>
<dbReference type="PANTHER" id="PTHR43712">
    <property type="entry name" value="PUTATIVE (AFU_ORTHOLOGUE AFUA_4G14580)-RELATED"/>
    <property type="match status" value="1"/>
</dbReference>
<evidence type="ECO:0000313" key="3">
    <source>
        <dbReference type="Proteomes" id="UP000815677"/>
    </source>
</evidence>
<protein>
    <recommendedName>
        <fullName evidence="1">O-methyltransferase C-terminal domain-containing protein</fullName>
    </recommendedName>
</protein>
<dbReference type="Gene3D" id="1.10.10.10">
    <property type="entry name" value="Winged helix-like DNA-binding domain superfamily/Winged helix DNA-binding domain"/>
    <property type="match status" value="1"/>
</dbReference>
<proteinExistence type="predicted"/>
<feature type="domain" description="O-methyltransferase C-terminal" evidence="1">
    <location>
        <begin position="262"/>
        <end position="373"/>
    </location>
</feature>
<dbReference type="Pfam" id="PF00891">
    <property type="entry name" value="Methyltransf_2"/>
    <property type="match status" value="1"/>
</dbReference>
<dbReference type="EMBL" id="DF840160">
    <property type="protein sequence ID" value="GAT44743.1"/>
    <property type="molecule type" value="Genomic_DNA"/>
</dbReference>